<feature type="compositionally biased region" description="Polar residues" evidence="1">
    <location>
        <begin position="612"/>
        <end position="621"/>
    </location>
</feature>
<dbReference type="Proteomes" id="UP000822688">
    <property type="component" value="Chromosome 5"/>
</dbReference>
<dbReference type="Pfam" id="PF22910">
    <property type="entry name" value="EDR4-like_1st"/>
    <property type="match status" value="1"/>
</dbReference>
<feature type="compositionally biased region" description="Basic and acidic residues" evidence="1">
    <location>
        <begin position="755"/>
        <end position="764"/>
    </location>
</feature>
<dbReference type="InterPro" id="IPR021480">
    <property type="entry name" value="Zinc_ribbon_12"/>
</dbReference>
<feature type="compositionally biased region" description="Basic and acidic residues" evidence="1">
    <location>
        <begin position="480"/>
        <end position="493"/>
    </location>
</feature>
<evidence type="ECO:0000259" key="3">
    <source>
        <dbReference type="Pfam" id="PF22910"/>
    </source>
</evidence>
<feature type="compositionally biased region" description="Low complexity" evidence="1">
    <location>
        <begin position="148"/>
        <end position="159"/>
    </location>
</feature>
<feature type="compositionally biased region" description="Polar residues" evidence="1">
    <location>
        <begin position="276"/>
        <end position="287"/>
    </location>
</feature>
<gene>
    <name evidence="4" type="ORF">KC19_5G164600</name>
</gene>
<dbReference type="EMBL" id="CM026425">
    <property type="protein sequence ID" value="KAG0577550.1"/>
    <property type="molecule type" value="Genomic_DNA"/>
</dbReference>
<evidence type="ECO:0008006" key="6">
    <source>
        <dbReference type="Google" id="ProtNLM"/>
    </source>
</evidence>
<feature type="compositionally biased region" description="Polar residues" evidence="1">
    <location>
        <begin position="457"/>
        <end position="479"/>
    </location>
</feature>
<feature type="domain" description="Probable zinc-ribbon" evidence="2">
    <location>
        <begin position="561"/>
        <end position="600"/>
    </location>
</feature>
<proteinExistence type="predicted"/>
<feature type="region of interest" description="Disordered" evidence="1">
    <location>
        <begin position="455"/>
        <end position="549"/>
    </location>
</feature>
<accession>A0A8T0I277</accession>
<evidence type="ECO:0000313" key="4">
    <source>
        <dbReference type="EMBL" id="KAG0577550.1"/>
    </source>
</evidence>
<dbReference type="PANTHER" id="PTHR31105">
    <property type="entry name" value="EXTRA-LARGE G-PROTEIN-LIKE"/>
    <property type="match status" value="1"/>
</dbReference>
<organism evidence="4 5">
    <name type="scientific">Ceratodon purpureus</name>
    <name type="common">Fire moss</name>
    <name type="synonym">Dicranum purpureum</name>
    <dbReference type="NCBI Taxonomy" id="3225"/>
    <lineage>
        <taxon>Eukaryota</taxon>
        <taxon>Viridiplantae</taxon>
        <taxon>Streptophyta</taxon>
        <taxon>Embryophyta</taxon>
        <taxon>Bryophyta</taxon>
        <taxon>Bryophytina</taxon>
        <taxon>Bryopsida</taxon>
        <taxon>Dicranidae</taxon>
        <taxon>Pseudoditrichales</taxon>
        <taxon>Ditrichaceae</taxon>
        <taxon>Ceratodon</taxon>
    </lineage>
</organism>
<keyword evidence="5" id="KW-1185">Reference proteome</keyword>
<feature type="domain" description="Enhanced disease resistance 4-like N-terminal" evidence="3">
    <location>
        <begin position="56"/>
        <end position="90"/>
    </location>
</feature>
<protein>
    <recommendedName>
        <fullName evidence="6">Zinc-ribbon domain-containing protein</fullName>
    </recommendedName>
</protein>
<feature type="compositionally biased region" description="Basic and acidic residues" evidence="1">
    <location>
        <begin position="134"/>
        <end position="147"/>
    </location>
</feature>
<comment type="caution">
    <text evidence="4">The sequence shown here is derived from an EMBL/GenBank/DDBJ whole genome shotgun (WGS) entry which is preliminary data.</text>
</comment>
<dbReference type="InterPro" id="IPR055126">
    <property type="entry name" value="EDR4-like_N"/>
</dbReference>
<feature type="compositionally biased region" description="Polar residues" evidence="1">
    <location>
        <begin position="502"/>
        <end position="514"/>
    </location>
</feature>
<feature type="compositionally biased region" description="Polar residues" evidence="1">
    <location>
        <begin position="677"/>
        <end position="702"/>
    </location>
</feature>
<evidence type="ECO:0000259" key="2">
    <source>
        <dbReference type="Pfam" id="PF11331"/>
    </source>
</evidence>
<reference evidence="4" key="1">
    <citation type="submission" date="2020-06" db="EMBL/GenBank/DDBJ databases">
        <title>WGS assembly of Ceratodon purpureus strain R40.</title>
        <authorList>
            <person name="Carey S.B."/>
            <person name="Jenkins J."/>
            <person name="Shu S."/>
            <person name="Lovell J.T."/>
            <person name="Sreedasyam A."/>
            <person name="Maumus F."/>
            <person name="Tiley G.P."/>
            <person name="Fernandez-Pozo N."/>
            <person name="Barry K."/>
            <person name="Chen C."/>
            <person name="Wang M."/>
            <person name="Lipzen A."/>
            <person name="Daum C."/>
            <person name="Saski C.A."/>
            <person name="Payton A.C."/>
            <person name="Mcbreen J.C."/>
            <person name="Conrad R.E."/>
            <person name="Kollar L.M."/>
            <person name="Olsson S."/>
            <person name="Huttunen S."/>
            <person name="Landis J.B."/>
            <person name="Wickett N.J."/>
            <person name="Johnson M.G."/>
            <person name="Rensing S.A."/>
            <person name="Grimwood J."/>
            <person name="Schmutz J."/>
            <person name="Mcdaniel S.F."/>
        </authorList>
    </citation>
    <scope>NUCLEOTIDE SEQUENCE</scope>
    <source>
        <strain evidence="4">R40</strain>
    </source>
</reference>
<feature type="compositionally biased region" description="Basic and acidic residues" evidence="1">
    <location>
        <begin position="289"/>
        <end position="347"/>
    </location>
</feature>
<evidence type="ECO:0000313" key="5">
    <source>
        <dbReference type="Proteomes" id="UP000822688"/>
    </source>
</evidence>
<feature type="region of interest" description="Disordered" evidence="1">
    <location>
        <begin position="416"/>
        <end position="438"/>
    </location>
</feature>
<feature type="compositionally biased region" description="Low complexity" evidence="1">
    <location>
        <begin position="173"/>
        <end position="183"/>
    </location>
</feature>
<feature type="compositionally biased region" description="Basic and acidic residues" evidence="1">
    <location>
        <begin position="258"/>
        <end position="273"/>
    </location>
</feature>
<evidence type="ECO:0000256" key="1">
    <source>
        <dbReference type="SAM" id="MobiDB-lite"/>
    </source>
</evidence>
<dbReference type="InterPro" id="IPR040244">
    <property type="entry name" value="EDR4-like"/>
</dbReference>
<feature type="compositionally biased region" description="Polar residues" evidence="1">
    <location>
        <begin position="229"/>
        <end position="244"/>
    </location>
</feature>
<name>A0A8T0I277_CERPU</name>
<dbReference type="Pfam" id="PF11331">
    <property type="entry name" value="Zn_ribbon_12"/>
    <property type="match status" value="1"/>
</dbReference>
<dbReference type="PANTHER" id="PTHR31105:SF42">
    <property type="entry name" value="OS02G0258300 PROTEIN"/>
    <property type="match status" value="1"/>
</dbReference>
<feature type="compositionally biased region" description="Basic and acidic residues" evidence="1">
    <location>
        <begin position="202"/>
        <end position="213"/>
    </location>
</feature>
<feature type="compositionally biased region" description="Basic and acidic residues" evidence="1">
    <location>
        <begin position="643"/>
        <end position="654"/>
    </location>
</feature>
<dbReference type="GO" id="GO:1900150">
    <property type="term" value="P:regulation of defense response to fungus"/>
    <property type="evidence" value="ECO:0007669"/>
    <property type="project" value="InterPro"/>
</dbReference>
<sequence length="995" mass="108792">MGTELAPGIVCCASLCGSLGVPHHVTAWEQHRTGGDPVKQSFNIRSLAKDKTMDTKLRIVQCPKCRAYLQEPPPGNPFYECGSCFTTLQAKHATQEDVERRLQQKTLLKRMENEKNTKSVSSEDGYKVFTSESSSEKSNDREEHAHSGEGSPSWSPSRWESPHFGPKPGHSSQQQPQPQQQRQAAEPSEKPQYHSQGGGLRARQDVPQDKVEALGHNLRRLAVEDNDEMQYSNRTSPRSPSSEWANGHGTHHLSMRRSRPEESQHRNDGEGHHSQAHQVQKSVSFNDAASKHSGELSRHSGELGKHSGELNKHSGELSRHPGELGRHSGELGKHSGELGKHSGELDRSPSFSQDVHQGSRVAPSDTEGVEDSIHHLLDDFLSARYDERPHYSKVEGYEVQRDMYAATDVAEYGISSRTSSVGDGDSHHATVAENQSRPLSGELDSYVVLDHRVTRPGSYQRSSSSNRQGQLNTTYNLSSDGHERYHSDGERSAHTHAALKLQQRQASYHVQQPSHAPHQSLAQSPPHYAYNKPPAGQNYHGSHEQSSATKGYPCLPRPDEAPYVHCQHCEQLLGVPANLPLTKKSYQKLRCGACMKISVFLIPTEEHVPASTVSPRGNDFQNAHGPHVSSAPDFVNRHVNHGARADSETGDRGHLPSGGSPRLPPMSRNIPRIPSGSKLSAMTSATNGTSMMGHASVSNGVSNLHPATGTIPARSSSSSHYGEGTSYRRSHSAYGPNGEHIMSSLGPRSSAGSDYEGHHPHDGKLFQTSSESDNDSPRMRPPMSSFKGEQFHASSRMPLDRHVAQQYSKDEGYMQEANTASSMSLKGIIKKGVKELSKTKQTSNNNLYRRKVTVNGSPISDALLNRAEGFAGPIHPGSYWYDSHAGFWGTSGGPCVGIIPPHIEELSLQPLSRHCSGGQTGVVVNGRELHKSDYDLLVRRGLPPTPGKQYFVDIEGHVTEAVSGYELRGLGPLAPTLDQTSRGHGMWIPGSSQVA</sequence>
<dbReference type="AlphaFoldDB" id="A0A8T0I277"/>
<feature type="region of interest" description="Disordered" evidence="1">
    <location>
        <begin position="107"/>
        <end position="368"/>
    </location>
</feature>
<feature type="region of interest" description="Disordered" evidence="1">
    <location>
        <begin position="612"/>
        <end position="796"/>
    </location>
</feature>